<protein>
    <submittedName>
        <fullName evidence="2">Uncharacterized protein</fullName>
    </submittedName>
</protein>
<evidence type="ECO:0000256" key="1">
    <source>
        <dbReference type="SAM" id="MobiDB-lite"/>
    </source>
</evidence>
<feature type="compositionally biased region" description="Basic and acidic residues" evidence="1">
    <location>
        <begin position="19"/>
        <end position="40"/>
    </location>
</feature>
<sequence length="95" mass="9726">MEGAAQLLTDGFVGSPLLGEERKKGEGEGAQGKQRDELLLRRPGSVRAGSSGLSPSCPGVSIAMDGLHSANACFSLGRAMSPQVRPPIGPPDVGR</sequence>
<dbReference type="HOGENOM" id="CLU_2377084_0_0_1"/>
<reference evidence="2" key="1">
    <citation type="journal article" date="2014" name="Science">
        <title>Structural and functional partitioning of bread wheat chromosome 3B.</title>
        <authorList>
            <person name="Choulet F."/>
            <person name="Alberti A."/>
            <person name="Theil S."/>
            <person name="Glover N."/>
            <person name="Barbe V."/>
            <person name="Daron J."/>
            <person name="Pingault L."/>
            <person name="Sourdille P."/>
            <person name="Couloux A."/>
            <person name="Paux E."/>
            <person name="Leroy P."/>
            <person name="Mangenot S."/>
            <person name="Guilhot N."/>
            <person name="Le Gouis J."/>
            <person name="Balfourier F."/>
            <person name="Alaux M."/>
            <person name="Jamilloux V."/>
            <person name="Poulain J."/>
            <person name="Durand C."/>
            <person name="Bellec A."/>
            <person name="Gaspin C."/>
            <person name="Safar J."/>
            <person name="Dolezel J."/>
            <person name="Rogers J."/>
            <person name="Vandepoele K."/>
            <person name="Aury J.M."/>
            <person name="Mayer K."/>
            <person name="Berges H."/>
            <person name="Quesneville H."/>
            <person name="Wincker P."/>
            <person name="Feuillet C."/>
        </authorList>
    </citation>
    <scope>NUCLEOTIDE SEQUENCE</scope>
</reference>
<feature type="region of interest" description="Disordered" evidence="1">
    <location>
        <begin position="1"/>
        <end position="55"/>
    </location>
</feature>
<organism evidence="2">
    <name type="scientific">Triticum aestivum</name>
    <name type="common">Wheat</name>
    <dbReference type="NCBI Taxonomy" id="4565"/>
    <lineage>
        <taxon>Eukaryota</taxon>
        <taxon>Viridiplantae</taxon>
        <taxon>Streptophyta</taxon>
        <taxon>Embryophyta</taxon>
        <taxon>Tracheophyta</taxon>
        <taxon>Spermatophyta</taxon>
        <taxon>Magnoliopsida</taxon>
        <taxon>Liliopsida</taxon>
        <taxon>Poales</taxon>
        <taxon>Poaceae</taxon>
        <taxon>BOP clade</taxon>
        <taxon>Pooideae</taxon>
        <taxon>Triticodae</taxon>
        <taxon>Triticeae</taxon>
        <taxon>Triticinae</taxon>
        <taxon>Triticum</taxon>
    </lineage>
</organism>
<evidence type="ECO:0000313" key="2">
    <source>
        <dbReference type="EMBL" id="CDM82096.1"/>
    </source>
</evidence>
<dbReference type="AlphaFoldDB" id="A0A077RYB5"/>
<dbReference type="EMBL" id="HG670306">
    <property type="protein sequence ID" value="CDM82096.1"/>
    <property type="molecule type" value="Genomic_DNA"/>
</dbReference>
<name>A0A077RYB5_WHEAT</name>
<gene>
    <name evidence="2" type="ORF">TRAES_3BF073700100CFD_c1</name>
</gene>
<accession>A0A077RYB5</accession>
<proteinExistence type="predicted"/>